<dbReference type="Gene3D" id="3.40.50.300">
    <property type="entry name" value="P-loop containing nucleotide triphosphate hydrolases"/>
    <property type="match status" value="2"/>
</dbReference>
<keyword evidence="4" id="KW-0067">ATP-binding</keyword>
<dbReference type="GO" id="GO:0006281">
    <property type="term" value="P:DNA repair"/>
    <property type="evidence" value="ECO:0007669"/>
    <property type="project" value="TreeGrafter"/>
</dbReference>
<dbReference type="PANTHER" id="PTHR13710">
    <property type="entry name" value="DNA HELICASE RECQ FAMILY MEMBER"/>
    <property type="match status" value="1"/>
</dbReference>
<dbReference type="GO" id="GO:0009378">
    <property type="term" value="F:four-way junction helicase activity"/>
    <property type="evidence" value="ECO:0007669"/>
    <property type="project" value="TreeGrafter"/>
</dbReference>
<dbReference type="PROSITE" id="PS51192">
    <property type="entry name" value="HELICASE_ATP_BIND_1"/>
    <property type="match status" value="1"/>
</dbReference>
<dbReference type="NCBIfam" id="TIGR00614">
    <property type="entry name" value="recQ_fam"/>
    <property type="match status" value="1"/>
</dbReference>
<feature type="domain" description="Helicase ATP-binding" evidence="8">
    <location>
        <begin position="41"/>
        <end position="209"/>
    </location>
</feature>
<dbReference type="GO" id="GO:0030894">
    <property type="term" value="C:replisome"/>
    <property type="evidence" value="ECO:0007669"/>
    <property type="project" value="TreeGrafter"/>
</dbReference>
<dbReference type="Pfam" id="PF00270">
    <property type="entry name" value="DEAD"/>
    <property type="match status" value="1"/>
</dbReference>
<dbReference type="Proteomes" id="UP000288490">
    <property type="component" value="Unassembled WGS sequence"/>
</dbReference>
<keyword evidence="1" id="KW-0547">Nucleotide-binding</keyword>
<dbReference type="InterPro" id="IPR014001">
    <property type="entry name" value="Helicase_ATP-bd"/>
</dbReference>
<dbReference type="InterPro" id="IPR011545">
    <property type="entry name" value="DEAD/DEAH_box_helicase_dom"/>
</dbReference>
<evidence type="ECO:0000259" key="9">
    <source>
        <dbReference type="PROSITE" id="PS51194"/>
    </source>
</evidence>
<dbReference type="AlphaFoldDB" id="A0A429ZII0"/>
<dbReference type="Pfam" id="PF00271">
    <property type="entry name" value="Helicase_C"/>
    <property type="match status" value="1"/>
</dbReference>
<evidence type="ECO:0000256" key="3">
    <source>
        <dbReference type="ARBA" id="ARBA00022806"/>
    </source>
</evidence>
<dbReference type="GO" id="GO:0005737">
    <property type="term" value="C:cytoplasm"/>
    <property type="evidence" value="ECO:0007669"/>
    <property type="project" value="TreeGrafter"/>
</dbReference>
<dbReference type="InterPro" id="IPR032284">
    <property type="entry name" value="RecQ_Zn-bd"/>
</dbReference>
<dbReference type="PANTHER" id="PTHR13710:SF84">
    <property type="entry name" value="ATP-DEPENDENT DNA HELICASE RECS-RELATED"/>
    <property type="match status" value="1"/>
</dbReference>
<feature type="domain" description="Helicase C-terminal" evidence="9">
    <location>
        <begin position="231"/>
        <end position="379"/>
    </location>
</feature>
<dbReference type="GO" id="GO:0003677">
    <property type="term" value="F:DNA binding"/>
    <property type="evidence" value="ECO:0007669"/>
    <property type="project" value="UniProtKB-KW"/>
</dbReference>
<keyword evidence="11" id="KW-1185">Reference proteome</keyword>
<dbReference type="PROSITE" id="PS00690">
    <property type="entry name" value="DEAH_ATP_HELICASE"/>
    <property type="match status" value="1"/>
</dbReference>
<evidence type="ECO:0000259" key="8">
    <source>
        <dbReference type="PROSITE" id="PS51192"/>
    </source>
</evidence>
<evidence type="ECO:0000256" key="7">
    <source>
        <dbReference type="ARBA" id="ARBA00044550"/>
    </source>
</evidence>
<dbReference type="CDD" id="cd17920">
    <property type="entry name" value="DEXHc_RecQ"/>
    <property type="match status" value="1"/>
</dbReference>
<dbReference type="InterPro" id="IPR027417">
    <property type="entry name" value="P-loop_NTPase"/>
</dbReference>
<evidence type="ECO:0000256" key="1">
    <source>
        <dbReference type="ARBA" id="ARBA00022741"/>
    </source>
</evidence>
<dbReference type="GO" id="GO:0016787">
    <property type="term" value="F:hydrolase activity"/>
    <property type="evidence" value="ECO:0007669"/>
    <property type="project" value="UniProtKB-KW"/>
</dbReference>
<proteinExistence type="predicted"/>
<organism evidence="10 11">
    <name type="scientific">Vagococcus bubulae</name>
    <dbReference type="NCBI Taxonomy" id="1977868"/>
    <lineage>
        <taxon>Bacteria</taxon>
        <taxon>Bacillati</taxon>
        <taxon>Bacillota</taxon>
        <taxon>Bacilli</taxon>
        <taxon>Lactobacillales</taxon>
        <taxon>Enterococcaceae</taxon>
        <taxon>Vagococcus</taxon>
    </lineage>
</organism>
<accession>A0A429ZII0</accession>
<dbReference type="GO" id="GO:0006310">
    <property type="term" value="P:DNA recombination"/>
    <property type="evidence" value="ECO:0007669"/>
    <property type="project" value="InterPro"/>
</dbReference>
<evidence type="ECO:0000313" key="10">
    <source>
        <dbReference type="EMBL" id="RST93493.1"/>
    </source>
</evidence>
<evidence type="ECO:0000256" key="6">
    <source>
        <dbReference type="ARBA" id="ARBA00044535"/>
    </source>
</evidence>
<comment type="caution">
    <text evidence="10">The sequence shown here is derived from an EMBL/GenBank/DDBJ whole genome shotgun (WGS) entry which is preliminary data.</text>
</comment>
<dbReference type="GO" id="GO:0005524">
    <property type="term" value="F:ATP binding"/>
    <property type="evidence" value="ECO:0007669"/>
    <property type="project" value="UniProtKB-KW"/>
</dbReference>
<keyword evidence="2" id="KW-0378">Hydrolase</keyword>
<evidence type="ECO:0000256" key="4">
    <source>
        <dbReference type="ARBA" id="ARBA00022840"/>
    </source>
</evidence>
<dbReference type="Pfam" id="PF16124">
    <property type="entry name" value="RecQ_Zn_bind"/>
    <property type="match status" value="1"/>
</dbReference>
<dbReference type="GO" id="GO:0043138">
    <property type="term" value="F:3'-5' DNA helicase activity"/>
    <property type="evidence" value="ECO:0007669"/>
    <property type="project" value="TreeGrafter"/>
</dbReference>
<protein>
    <recommendedName>
        <fullName evidence="6">ATP-dependent DNA helicase RecQ</fullName>
    </recommendedName>
    <alternativeName>
        <fullName evidence="7">DNA 3'-5' helicase RecQ</fullName>
    </alternativeName>
</protein>
<dbReference type="PROSITE" id="PS51194">
    <property type="entry name" value="HELICASE_CTER"/>
    <property type="match status" value="1"/>
</dbReference>
<dbReference type="GO" id="GO:0043590">
    <property type="term" value="C:bacterial nucleoid"/>
    <property type="evidence" value="ECO:0007669"/>
    <property type="project" value="TreeGrafter"/>
</dbReference>
<dbReference type="SMART" id="SM00490">
    <property type="entry name" value="HELICc"/>
    <property type="match status" value="1"/>
</dbReference>
<keyword evidence="3" id="KW-0347">Helicase</keyword>
<name>A0A429ZII0_9ENTE</name>
<dbReference type="OrthoDB" id="9763310at2"/>
<reference evidence="10 11" key="1">
    <citation type="submission" date="2017-05" db="EMBL/GenBank/DDBJ databases">
        <title>Vagococcus spp. assemblies.</title>
        <authorList>
            <person name="Gulvik C.A."/>
        </authorList>
    </citation>
    <scope>NUCLEOTIDE SEQUENCE [LARGE SCALE GENOMIC DNA]</scope>
    <source>
        <strain evidence="10 11">SS1994</strain>
    </source>
</reference>
<dbReference type="SUPFAM" id="SSF52540">
    <property type="entry name" value="P-loop containing nucleoside triphosphate hydrolases"/>
    <property type="match status" value="1"/>
</dbReference>
<evidence type="ECO:0000313" key="11">
    <source>
        <dbReference type="Proteomes" id="UP000288490"/>
    </source>
</evidence>
<evidence type="ECO:0000256" key="2">
    <source>
        <dbReference type="ARBA" id="ARBA00022801"/>
    </source>
</evidence>
<dbReference type="InterPro" id="IPR001650">
    <property type="entry name" value="Helicase_C-like"/>
</dbReference>
<evidence type="ECO:0000256" key="5">
    <source>
        <dbReference type="ARBA" id="ARBA00023125"/>
    </source>
</evidence>
<dbReference type="InterPro" id="IPR002464">
    <property type="entry name" value="DNA/RNA_helicase_DEAH_CS"/>
</dbReference>
<dbReference type="SMART" id="SM00487">
    <property type="entry name" value="DEXDc"/>
    <property type="match status" value="1"/>
</dbReference>
<keyword evidence="5" id="KW-0238">DNA-binding</keyword>
<dbReference type="InterPro" id="IPR004589">
    <property type="entry name" value="DNA_helicase_ATP-dep_RecQ"/>
</dbReference>
<dbReference type="EMBL" id="NGJT01000012">
    <property type="protein sequence ID" value="RST93493.1"/>
    <property type="molecule type" value="Genomic_DNA"/>
</dbReference>
<gene>
    <name evidence="10" type="ORF">CBF36_07670</name>
</gene>
<sequence>MNLNFINFICWKKVTTNMTLEAFLEKTFHFTRFHEGQKETIENLLRGKSTLSILPTGAGKSLCYQFPSYYQQTGQTVIVSPLISLMEDQVSLLRKNGEKSVVAINSLLEKRSKKYVMSRLNHYRFIFISPESLSQPEILSYFKELQIGLFVVDEAHCISQWGHDFRPSYLALKEIKAQLSHPLTLALTATATPEVKEDIYHQLFDVEEVAEVCQSVNRENIYYEVVETEDKLDYLETFLQDKKVPGIIYFSSKKEADRVSDWLNARLPYLVQSYHADMSNDDRIRIQEQFIHDDIRVLCATSAFGMGINKGNIRFVVHYHVPNSLENFVQESGRAGRDGKQSLSLVLYQPGDEQIHFFLQEQTYQEKQDLLFLENKSAVDRQTFLSAMTDSQKKWLNQIETSQEGWNGYKQTLTKKKRQQELNIFKMMDYCQTSACRREMIQHYFNEQSIKKQTICCDNCCHEQPDINSEPVEEKQQNNQLTSQEKLEKMFFLGI</sequence>